<evidence type="ECO:0000313" key="3">
    <source>
        <dbReference type="Proteomes" id="UP000295008"/>
    </source>
</evidence>
<dbReference type="SUPFAM" id="SSF51126">
    <property type="entry name" value="Pectin lyase-like"/>
    <property type="match status" value="2"/>
</dbReference>
<protein>
    <submittedName>
        <fullName evidence="2">Uncharacterized protein DUF1565</fullName>
    </submittedName>
</protein>
<dbReference type="AlphaFoldDB" id="A0A4R1RCP6"/>
<organism evidence="2 3">
    <name type="scientific">Hydrogenispora ethanolica</name>
    <dbReference type="NCBI Taxonomy" id="1082276"/>
    <lineage>
        <taxon>Bacteria</taxon>
        <taxon>Bacillati</taxon>
        <taxon>Bacillota</taxon>
        <taxon>Hydrogenispora</taxon>
    </lineage>
</organism>
<keyword evidence="1" id="KW-0732">Signal</keyword>
<dbReference type="SMART" id="SM00710">
    <property type="entry name" value="PbH1"/>
    <property type="match status" value="6"/>
</dbReference>
<gene>
    <name evidence="2" type="ORF">EDC14_102188</name>
</gene>
<reference evidence="2 3" key="1">
    <citation type="submission" date="2019-03" db="EMBL/GenBank/DDBJ databases">
        <title>Genomic Encyclopedia of Type Strains, Phase IV (KMG-IV): sequencing the most valuable type-strain genomes for metagenomic binning, comparative biology and taxonomic classification.</title>
        <authorList>
            <person name="Goeker M."/>
        </authorList>
    </citation>
    <scope>NUCLEOTIDE SEQUENCE [LARGE SCALE GENOMIC DNA]</scope>
    <source>
        <strain evidence="2 3">LX-B</strain>
    </source>
</reference>
<dbReference type="InterPro" id="IPR012334">
    <property type="entry name" value="Pectin_lyas_fold"/>
</dbReference>
<dbReference type="EMBL" id="SLUN01000021">
    <property type="protein sequence ID" value="TCL63370.1"/>
    <property type="molecule type" value="Genomic_DNA"/>
</dbReference>
<proteinExistence type="predicted"/>
<evidence type="ECO:0000256" key="1">
    <source>
        <dbReference type="SAM" id="SignalP"/>
    </source>
</evidence>
<name>A0A4R1RCP6_HYDET</name>
<dbReference type="Gene3D" id="2.160.20.10">
    <property type="entry name" value="Single-stranded right-handed beta-helix, Pectin lyase-like"/>
    <property type="match status" value="1"/>
</dbReference>
<dbReference type="InterPro" id="IPR011050">
    <property type="entry name" value="Pectin_lyase_fold/virulence"/>
</dbReference>
<comment type="caution">
    <text evidence="2">The sequence shown here is derived from an EMBL/GenBank/DDBJ whole genome shotgun (WGS) entry which is preliminary data.</text>
</comment>
<dbReference type="InterPro" id="IPR006626">
    <property type="entry name" value="PbH1"/>
</dbReference>
<sequence>MKRMGIYLMLFLTFMTIQGCGGGRSSRDNTTPNNGVVFYVDPAGSNETGDGSLSKPWKTLNYACQQVKPELRSTIHLNAGKFIENEGCPLPAGVNLEGAGIGRTILQGSCNEFLIQLESDFKVNGDQTISGFTIDGQGRRLYGGISVNRRNNVTIRDIAFNGTDITGLQIHAGGTPDSTIPPREYLTGIKVYQCHFTNCSKDFANDENDIGWGKGWSSGALQIGQLDGAEIHDITINENRGGGIKFCGNGWLKNLELYQCNIRVPDRDPFWGADFAIELWNIYDNCKVYRNTVNNWVSFVRGNKGNGTHSLQFFENRIVFPDTGNPQVAIEASASDMEIYNNYIEKAGLGVSLWYDKSQANVLIHHNVFYDFYHPSDYTAGLEIHLNKGTVLSNIRVFHNVFHNIRPDNQHPGLVIGAKVLFEGVLNGLQIKNNIFMNTGTKTIKQDVVYWDGKGEIRNADISYNCLDNVQLGNAGPFAHNLFANPGITASGSRPFPYYKLNSNSGLIDKGI</sequence>
<dbReference type="Proteomes" id="UP000295008">
    <property type="component" value="Unassembled WGS sequence"/>
</dbReference>
<feature type="chain" id="PRO_5038948592" evidence="1">
    <location>
        <begin position="20"/>
        <end position="512"/>
    </location>
</feature>
<feature type="signal peptide" evidence="1">
    <location>
        <begin position="1"/>
        <end position="19"/>
    </location>
</feature>
<evidence type="ECO:0000313" key="2">
    <source>
        <dbReference type="EMBL" id="TCL63370.1"/>
    </source>
</evidence>
<keyword evidence="3" id="KW-1185">Reference proteome</keyword>
<dbReference type="PROSITE" id="PS51257">
    <property type="entry name" value="PROKAR_LIPOPROTEIN"/>
    <property type="match status" value="1"/>
</dbReference>
<dbReference type="OrthoDB" id="6502305at2"/>
<accession>A0A4R1RCP6</accession>